<proteinExistence type="predicted"/>
<dbReference type="AlphaFoldDB" id="W7N1C1"/>
<gene>
    <name evidence="2" type="ORF">FVEG_12283</name>
</gene>
<keyword evidence="3" id="KW-1185">Reference proteome</keyword>
<evidence type="ECO:0000313" key="2">
    <source>
        <dbReference type="EMBL" id="EWG53960.1"/>
    </source>
</evidence>
<dbReference type="EMBL" id="CM000581">
    <property type="protein sequence ID" value="EWG53960.1"/>
    <property type="molecule type" value="Genomic_DNA"/>
</dbReference>
<accession>W7N1C1</accession>
<dbReference type="KEGG" id="fvr:FVEG_12283"/>
<dbReference type="GeneID" id="30069740"/>
<evidence type="ECO:0000256" key="1">
    <source>
        <dbReference type="SAM" id="MobiDB-lite"/>
    </source>
</evidence>
<dbReference type="EMBL" id="DS022260">
    <property type="protein sequence ID" value="EWG53960.1"/>
    <property type="molecule type" value="Genomic_DNA"/>
</dbReference>
<dbReference type="VEuPathDB" id="FungiDB:FVEG_12283"/>
<feature type="region of interest" description="Disordered" evidence="1">
    <location>
        <begin position="86"/>
        <end position="129"/>
    </location>
</feature>
<reference evidence="2 3" key="1">
    <citation type="journal article" date="2010" name="Nature">
        <title>Comparative genomics reveals mobile pathogenicity chromosomes in Fusarium.</title>
        <authorList>
            <person name="Ma L.J."/>
            <person name="van der Does H.C."/>
            <person name="Borkovich K.A."/>
            <person name="Coleman J.J."/>
            <person name="Daboussi M.J."/>
            <person name="Di Pietro A."/>
            <person name="Dufresne M."/>
            <person name="Freitag M."/>
            <person name="Grabherr M."/>
            <person name="Henrissat B."/>
            <person name="Houterman P.M."/>
            <person name="Kang S."/>
            <person name="Shim W.B."/>
            <person name="Woloshuk C."/>
            <person name="Xie X."/>
            <person name="Xu J.R."/>
            <person name="Antoniw J."/>
            <person name="Baker S.E."/>
            <person name="Bluhm B.H."/>
            <person name="Breakspear A."/>
            <person name="Brown D.W."/>
            <person name="Butchko R.A."/>
            <person name="Chapman S."/>
            <person name="Coulson R."/>
            <person name="Coutinho P.M."/>
            <person name="Danchin E.G."/>
            <person name="Diener A."/>
            <person name="Gale L.R."/>
            <person name="Gardiner D.M."/>
            <person name="Goff S."/>
            <person name="Hammond-Kosack K.E."/>
            <person name="Hilburn K."/>
            <person name="Hua-Van A."/>
            <person name="Jonkers W."/>
            <person name="Kazan K."/>
            <person name="Kodira C.D."/>
            <person name="Koehrsen M."/>
            <person name="Kumar L."/>
            <person name="Lee Y.H."/>
            <person name="Li L."/>
            <person name="Manners J.M."/>
            <person name="Miranda-Saavedra D."/>
            <person name="Mukherjee M."/>
            <person name="Park G."/>
            <person name="Park J."/>
            <person name="Park S.Y."/>
            <person name="Proctor R.H."/>
            <person name="Regev A."/>
            <person name="Ruiz-Roldan M.C."/>
            <person name="Sain D."/>
            <person name="Sakthikumar S."/>
            <person name="Sykes S."/>
            <person name="Schwartz D.C."/>
            <person name="Turgeon B.G."/>
            <person name="Wapinski I."/>
            <person name="Yoder O."/>
            <person name="Young S."/>
            <person name="Zeng Q."/>
            <person name="Zhou S."/>
            <person name="Galagan J."/>
            <person name="Cuomo C.A."/>
            <person name="Kistler H.C."/>
            <person name="Rep M."/>
        </authorList>
    </citation>
    <scope>NUCLEOTIDE SEQUENCE [LARGE SCALE GENOMIC DNA]</scope>
    <source>
        <strain evidence="3">M3125 / FGSC 7600</strain>
    </source>
</reference>
<dbReference type="RefSeq" id="XP_018760151.1">
    <property type="nucleotide sequence ID" value="XM_018901633.1"/>
</dbReference>
<dbReference type="HOGENOM" id="CLU_1948989_0_0_1"/>
<sequence>MPLSPCITPDLIEAAHGAMLQPVYGWSNRTHHASSCQPVISIGFNKDVFVPIDRRHCTGQFTQKPYVAGGSPEARRALPPKINKSFQIQTAHHDTPQQKRLKRDGYRCRASPSNRALELPARSESQYRK</sequence>
<name>W7N1C1_GIBM7</name>
<protein>
    <submittedName>
        <fullName evidence="2">Uncharacterized protein</fullName>
    </submittedName>
</protein>
<organism evidence="2 3">
    <name type="scientific">Gibberella moniliformis (strain M3125 / FGSC 7600)</name>
    <name type="common">Maize ear and stalk rot fungus</name>
    <name type="synonym">Fusarium verticillioides</name>
    <dbReference type="NCBI Taxonomy" id="334819"/>
    <lineage>
        <taxon>Eukaryota</taxon>
        <taxon>Fungi</taxon>
        <taxon>Dikarya</taxon>
        <taxon>Ascomycota</taxon>
        <taxon>Pezizomycotina</taxon>
        <taxon>Sordariomycetes</taxon>
        <taxon>Hypocreomycetidae</taxon>
        <taxon>Hypocreales</taxon>
        <taxon>Nectriaceae</taxon>
        <taxon>Fusarium</taxon>
        <taxon>Fusarium fujikuroi species complex</taxon>
    </lineage>
</organism>
<feature type="compositionally biased region" description="Basic and acidic residues" evidence="1">
    <location>
        <begin position="91"/>
        <end position="107"/>
    </location>
</feature>
<dbReference type="Proteomes" id="UP000009096">
    <property type="component" value="Chromosome 4"/>
</dbReference>
<evidence type="ECO:0000313" key="3">
    <source>
        <dbReference type="Proteomes" id="UP000009096"/>
    </source>
</evidence>